<dbReference type="AlphaFoldDB" id="A0A7K1U0W1"/>
<dbReference type="Pfam" id="PF05726">
    <property type="entry name" value="Pirin_C"/>
    <property type="match status" value="1"/>
</dbReference>
<dbReference type="InterPro" id="IPR014710">
    <property type="entry name" value="RmlC-like_jellyroll"/>
</dbReference>
<dbReference type="SUPFAM" id="SSF51182">
    <property type="entry name" value="RmlC-like cupins"/>
    <property type="match status" value="1"/>
</dbReference>
<dbReference type="PANTHER" id="PTHR13903">
    <property type="entry name" value="PIRIN-RELATED"/>
    <property type="match status" value="1"/>
</dbReference>
<dbReference type="InterPro" id="IPR011051">
    <property type="entry name" value="RmlC_Cupin_sf"/>
</dbReference>
<dbReference type="RefSeq" id="WP_157305404.1">
    <property type="nucleotide sequence ID" value="NZ_WRXN01000002.1"/>
</dbReference>
<name>A0A7K1U0W1_9BACT</name>
<evidence type="ECO:0000256" key="3">
    <source>
        <dbReference type="RuleBase" id="RU003457"/>
    </source>
</evidence>
<dbReference type="EMBL" id="WRXN01000002">
    <property type="protein sequence ID" value="MVT07983.1"/>
    <property type="molecule type" value="Genomic_DNA"/>
</dbReference>
<dbReference type="Proteomes" id="UP000461730">
    <property type="component" value="Unassembled WGS sequence"/>
</dbReference>
<dbReference type="PIRSF" id="PIRSF006232">
    <property type="entry name" value="Pirin"/>
    <property type="match status" value="1"/>
</dbReference>
<dbReference type="InterPro" id="IPR003829">
    <property type="entry name" value="Pirin_N_dom"/>
</dbReference>
<proteinExistence type="inferred from homology"/>
<feature type="domain" description="Pirin C-terminal" evidence="5">
    <location>
        <begin position="183"/>
        <end position="284"/>
    </location>
</feature>
<evidence type="ECO:0000256" key="2">
    <source>
        <dbReference type="PIRSR" id="PIRSR006232-1"/>
    </source>
</evidence>
<keyword evidence="7" id="KW-1185">Reference proteome</keyword>
<dbReference type="Pfam" id="PF02678">
    <property type="entry name" value="Pirin"/>
    <property type="match status" value="1"/>
</dbReference>
<evidence type="ECO:0000313" key="7">
    <source>
        <dbReference type="Proteomes" id="UP000461730"/>
    </source>
</evidence>
<dbReference type="CDD" id="cd02909">
    <property type="entry name" value="cupin_pirin_N"/>
    <property type="match status" value="1"/>
</dbReference>
<feature type="binding site" evidence="2">
    <location>
        <position position="61"/>
    </location>
    <ligand>
        <name>Fe cation</name>
        <dbReference type="ChEBI" id="CHEBI:24875"/>
    </ligand>
</feature>
<accession>A0A7K1U0W1</accession>
<organism evidence="6 7">
    <name type="scientific">Chitinophaga tropicalis</name>
    <dbReference type="NCBI Taxonomy" id="2683588"/>
    <lineage>
        <taxon>Bacteria</taxon>
        <taxon>Pseudomonadati</taxon>
        <taxon>Bacteroidota</taxon>
        <taxon>Chitinophagia</taxon>
        <taxon>Chitinophagales</taxon>
        <taxon>Chitinophagaceae</taxon>
        <taxon>Chitinophaga</taxon>
    </lineage>
</organism>
<reference evidence="6 7" key="1">
    <citation type="submission" date="2019-12" db="EMBL/GenBank/DDBJ databases">
        <title>Chitinophaga sp. strain ysch24 (GDMCC 1.1355), whole genome shotgun sequence.</title>
        <authorList>
            <person name="Zhang X."/>
        </authorList>
    </citation>
    <scope>NUCLEOTIDE SEQUENCE [LARGE SCALE GENOMIC DNA]</scope>
    <source>
        <strain evidence="7">ysch24</strain>
    </source>
</reference>
<keyword evidence="2" id="KW-0479">Metal-binding</keyword>
<comment type="similarity">
    <text evidence="1 3">Belongs to the pirin family.</text>
</comment>
<dbReference type="Gene3D" id="2.60.120.10">
    <property type="entry name" value="Jelly Rolls"/>
    <property type="match status" value="2"/>
</dbReference>
<evidence type="ECO:0000313" key="6">
    <source>
        <dbReference type="EMBL" id="MVT07983.1"/>
    </source>
</evidence>
<dbReference type="InterPro" id="IPR008778">
    <property type="entry name" value="Pirin_C_dom"/>
</dbReference>
<keyword evidence="2" id="KW-0408">Iron</keyword>
<dbReference type="PANTHER" id="PTHR13903:SF8">
    <property type="entry name" value="PIRIN"/>
    <property type="match status" value="1"/>
</dbReference>
<gene>
    <name evidence="6" type="ORF">GO493_06895</name>
</gene>
<dbReference type="InterPro" id="IPR012093">
    <property type="entry name" value="Pirin"/>
</dbReference>
<comment type="cofactor">
    <cofactor evidence="2">
        <name>Fe cation</name>
        <dbReference type="ChEBI" id="CHEBI:24875"/>
    </cofactor>
    <text evidence="2">Binds 1 Fe cation per subunit.</text>
</comment>
<dbReference type="GO" id="GO:0046872">
    <property type="term" value="F:metal ion binding"/>
    <property type="evidence" value="ECO:0007669"/>
    <property type="project" value="UniProtKB-KW"/>
</dbReference>
<evidence type="ECO:0000259" key="4">
    <source>
        <dbReference type="Pfam" id="PF02678"/>
    </source>
</evidence>
<comment type="caution">
    <text evidence="6">The sequence shown here is derived from an EMBL/GenBank/DDBJ whole genome shotgun (WGS) entry which is preliminary data.</text>
</comment>
<feature type="domain" description="Pirin N-terminal" evidence="4">
    <location>
        <begin position="28"/>
        <end position="127"/>
    </location>
</feature>
<evidence type="ECO:0000256" key="1">
    <source>
        <dbReference type="ARBA" id="ARBA00008416"/>
    </source>
</evidence>
<feature type="binding site" evidence="2">
    <location>
        <position position="63"/>
    </location>
    <ligand>
        <name>Fe cation</name>
        <dbReference type="ChEBI" id="CHEBI:24875"/>
    </ligand>
</feature>
<feature type="binding site" evidence="2">
    <location>
        <position position="107"/>
    </location>
    <ligand>
        <name>Fe cation</name>
        <dbReference type="ChEBI" id="CHEBI:24875"/>
    </ligand>
</feature>
<protein>
    <submittedName>
        <fullName evidence="6">Pirin family protein</fullName>
    </submittedName>
</protein>
<sequence length="291" mass="32511">MKKEISFSSQGYRADIGRIPIHRILPNRYADAVGPFVFLDHLGPFSRMPGETLMQKGTGAHPHRGIATLTYVLNGEGEHFDSRGNHAKVFSGGVQWMKAGNGIIHDETINPDSRTDNPSMHGFQFWINLPAKVKIEAPEYLSVHADEVLKMMLSEDRGWLKVIAGAYENLVSKIPAYSKQYLYHIHLNEGKQFSMPTEKGLEYAAFLPLHEVIINDTTFDAGEFIEFDRQDGTIEIANTSGLAADIILFGGEPYAEPITAQGPFVMNTMQEIAEAYKDFHSGKYGKITYVK</sequence>
<feature type="binding site" evidence="2">
    <location>
        <position position="105"/>
    </location>
    <ligand>
        <name>Fe cation</name>
        <dbReference type="ChEBI" id="CHEBI:24875"/>
    </ligand>
</feature>
<evidence type="ECO:0000259" key="5">
    <source>
        <dbReference type="Pfam" id="PF05726"/>
    </source>
</evidence>